<comment type="catalytic activity">
    <reaction evidence="7 8">
        <text>(1S,2R)-1-C-(indol-3-yl)glycerol 3-phosphate + L-serine = D-glyceraldehyde 3-phosphate + L-tryptophan + H2O</text>
        <dbReference type="Rhea" id="RHEA:10532"/>
        <dbReference type="ChEBI" id="CHEBI:15377"/>
        <dbReference type="ChEBI" id="CHEBI:33384"/>
        <dbReference type="ChEBI" id="CHEBI:57912"/>
        <dbReference type="ChEBI" id="CHEBI:58866"/>
        <dbReference type="ChEBI" id="CHEBI:59776"/>
        <dbReference type="EC" id="4.2.1.20"/>
    </reaction>
</comment>
<keyword evidence="3 8" id="KW-0028">Amino-acid biosynthesis</keyword>
<evidence type="ECO:0000256" key="7">
    <source>
        <dbReference type="ARBA" id="ARBA00049047"/>
    </source>
</evidence>
<dbReference type="InterPro" id="IPR011060">
    <property type="entry name" value="RibuloseP-bd_barrel"/>
</dbReference>
<evidence type="ECO:0000256" key="3">
    <source>
        <dbReference type="ARBA" id="ARBA00022605"/>
    </source>
</evidence>
<dbReference type="EMBL" id="JASWHZ010000001">
    <property type="protein sequence ID" value="MDL2418705.1"/>
    <property type="molecule type" value="Genomic_DNA"/>
</dbReference>
<dbReference type="CDD" id="cd04724">
    <property type="entry name" value="Tryptophan_synthase_alpha"/>
    <property type="match status" value="1"/>
</dbReference>
<evidence type="ECO:0000256" key="5">
    <source>
        <dbReference type="ARBA" id="ARBA00023141"/>
    </source>
</evidence>
<evidence type="ECO:0000256" key="4">
    <source>
        <dbReference type="ARBA" id="ARBA00022822"/>
    </source>
</evidence>
<accession>A0ABT7KX24</accession>
<evidence type="ECO:0000256" key="8">
    <source>
        <dbReference type="HAMAP-Rule" id="MF_00131"/>
    </source>
</evidence>
<dbReference type="PANTHER" id="PTHR43406">
    <property type="entry name" value="TRYPTOPHAN SYNTHASE, ALPHA CHAIN"/>
    <property type="match status" value="1"/>
</dbReference>
<comment type="subunit">
    <text evidence="2 8">Tetramer of two alpha and two beta chains.</text>
</comment>
<protein>
    <recommendedName>
        <fullName evidence="8">Tryptophan synthase alpha chain</fullName>
        <ecNumber evidence="8">4.2.1.20</ecNumber>
    </recommendedName>
</protein>
<gene>
    <name evidence="8 10" type="primary">trpA</name>
    <name evidence="10" type="ORF">P6F46_20650</name>
</gene>
<keyword evidence="5 8" id="KW-0057">Aromatic amino acid biosynthesis</keyword>
<dbReference type="SUPFAM" id="SSF51366">
    <property type="entry name" value="Ribulose-phoshate binding barrel"/>
    <property type="match status" value="1"/>
</dbReference>
<comment type="similarity">
    <text evidence="8 9">Belongs to the TrpA family.</text>
</comment>
<dbReference type="EC" id="4.2.1.20" evidence="8"/>
<dbReference type="HAMAP" id="MF_00131">
    <property type="entry name" value="Trp_synth_alpha"/>
    <property type="match status" value="1"/>
</dbReference>
<dbReference type="PROSITE" id="PS00167">
    <property type="entry name" value="TRP_SYNTHASE_ALPHA"/>
    <property type="match status" value="1"/>
</dbReference>
<dbReference type="GO" id="GO:0004834">
    <property type="term" value="F:tryptophan synthase activity"/>
    <property type="evidence" value="ECO:0007669"/>
    <property type="project" value="UniProtKB-EC"/>
</dbReference>
<dbReference type="InterPro" id="IPR002028">
    <property type="entry name" value="Trp_synthase_suA"/>
</dbReference>
<reference evidence="10 11" key="1">
    <citation type="journal article" date="2023" name="Int. J. Mol. Sci.">
        <title>Pathogenicity and Genomic Characterization of a Novel Genospecies, Bacillus shihchuchen, of the Bacillus cereus Group Isolated from Chinese Softshell Turtle (Pelodiscus sinensis).</title>
        <authorList>
            <person name="Cheng L.W."/>
            <person name="Byadgi O.V."/>
            <person name="Tsai C.E."/>
            <person name="Wang P.C."/>
            <person name="Chen S.C."/>
        </authorList>
    </citation>
    <scope>NUCLEOTIDE SEQUENCE [LARGE SCALE GENOMIC DNA]</scope>
    <source>
        <strain evidence="10 11">QF108-045</strain>
    </source>
</reference>
<dbReference type="Gene3D" id="3.20.20.70">
    <property type="entry name" value="Aldolase class I"/>
    <property type="match status" value="1"/>
</dbReference>
<organism evidence="10 11">
    <name type="scientific">Bacillus shihchuchen</name>
    <dbReference type="NCBI Taxonomy" id="3036942"/>
    <lineage>
        <taxon>Bacteria</taxon>
        <taxon>Bacillati</taxon>
        <taxon>Bacillota</taxon>
        <taxon>Bacilli</taxon>
        <taxon>Bacillales</taxon>
        <taxon>Bacillaceae</taxon>
        <taxon>Bacillus</taxon>
        <taxon>Bacillus cereus group</taxon>
    </lineage>
</organism>
<evidence type="ECO:0000256" key="2">
    <source>
        <dbReference type="ARBA" id="ARBA00011270"/>
    </source>
</evidence>
<keyword evidence="6 8" id="KW-0456">Lyase</keyword>
<evidence type="ECO:0000256" key="1">
    <source>
        <dbReference type="ARBA" id="ARBA00004733"/>
    </source>
</evidence>
<feature type="active site" description="Proton acceptor" evidence="8">
    <location>
        <position position="58"/>
    </location>
</feature>
<comment type="caution">
    <text evidence="10">The sequence shown here is derived from an EMBL/GenBank/DDBJ whole genome shotgun (WGS) entry which is preliminary data.</text>
</comment>
<evidence type="ECO:0000313" key="10">
    <source>
        <dbReference type="EMBL" id="MDL2418705.1"/>
    </source>
</evidence>
<comment type="function">
    <text evidence="8">The alpha subunit is responsible for the aldol cleavage of indoleglycerol phosphate to indole and glyceraldehyde 3-phosphate.</text>
</comment>
<feature type="active site" description="Proton acceptor" evidence="8">
    <location>
        <position position="47"/>
    </location>
</feature>
<dbReference type="PANTHER" id="PTHR43406:SF1">
    <property type="entry name" value="TRYPTOPHAN SYNTHASE ALPHA CHAIN, CHLOROPLASTIC"/>
    <property type="match status" value="1"/>
</dbReference>
<comment type="pathway">
    <text evidence="1 8">Amino-acid biosynthesis; L-tryptophan biosynthesis; L-tryptophan from chorismate: step 5/5.</text>
</comment>
<dbReference type="Pfam" id="PF00290">
    <property type="entry name" value="Trp_syntA"/>
    <property type="match status" value="1"/>
</dbReference>
<sequence length="269" mass="29781">MGVEKIKEAFENGKKAFIPYVMGGDGGLEKLKERIRFLDEAGASIVEIGIPFSDPVADGPTIQRAGKRALDGGVTLKGIFQALAEVRKEVQIPFVLMTYLNPVLAFGKERFIERCLEAGVDGIIVPDLPYEEQDIIAPLLRTANIALIPLVTVTSPIERIEKITSESEGFVYAVTVAGVTGVRQNFKDEIHSYLEKVKSHTHLPVVAGFGISTKEHVEEMITICDGVVVGSKIIELLENEKREEICEFIQATKQKKRRKSLLFVLRNKC</sequence>
<keyword evidence="11" id="KW-1185">Reference proteome</keyword>
<proteinExistence type="inferred from homology"/>
<keyword evidence="4 8" id="KW-0822">Tryptophan biosynthesis</keyword>
<dbReference type="InterPro" id="IPR018204">
    <property type="entry name" value="Trp_synthase_alpha_AS"/>
</dbReference>
<evidence type="ECO:0000256" key="9">
    <source>
        <dbReference type="RuleBase" id="RU003662"/>
    </source>
</evidence>
<evidence type="ECO:0000256" key="6">
    <source>
        <dbReference type="ARBA" id="ARBA00023239"/>
    </source>
</evidence>
<dbReference type="InterPro" id="IPR013785">
    <property type="entry name" value="Aldolase_TIM"/>
</dbReference>
<dbReference type="NCBIfam" id="TIGR00262">
    <property type="entry name" value="trpA"/>
    <property type="match status" value="1"/>
</dbReference>
<evidence type="ECO:0000313" key="11">
    <source>
        <dbReference type="Proteomes" id="UP001229716"/>
    </source>
</evidence>
<name>A0ABT7KX24_9BACI</name>
<dbReference type="Proteomes" id="UP001229716">
    <property type="component" value="Unassembled WGS sequence"/>
</dbReference>